<dbReference type="SUPFAM" id="SSF56601">
    <property type="entry name" value="beta-lactamase/transpeptidase-like"/>
    <property type="match status" value="1"/>
</dbReference>
<evidence type="ECO:0000313" key="4">
    <source>
        <dbReference type="Proteomes" id="UP000192610"/>
    </source>
</evidence>
<dbReference type="Pfam" id="PF11954">
    <property type="entry name" value="DUF3471"/>
    <property type="match status" value="1"/>
</dbReference>
<dbReference type="EMBL" id="LVXG01000012">
    <property type="protein sequence ID" value="OQP51128.1"/>
    <property type="molecule type" value="Genomic_DNA"/>
</dbReference>
<dbReference type="Gene3D" id="3.40.710.10">
    <property type="entry name" value="DD-peptidase/beta-lactamase superfamily"/>
    <property type="match status" value="1"/>
</dbReference>
<dbReference type="InterPro" id="IPR001466">
    <property type="entry name" value="Beta-lactam-related"/>
</dbReference>
<dbReference type="InterPro" id="IPR050491">
    <property type="entry name" value="AmpC-like"/>
</dbReference>
<dbReference type="Proteomes" id="UP000192610">
    <property type="component" value="Unassembled WGS sequence"/>
</dbReference>
<gene>
    <name evidence="3" type="ORF">A4H97_01605</name>
</gene>
<dbReference type="PANTHER" id="PTHR46825">
    <property type="entry name" value="D-ALANYL-D-ALANINE-CARBOXYPEPTIDASE/ENDOPEPTIDASE AMPH"/>
    <property type="match status" value="1"/>
</dbReference>
<evidence type="ECO:0000259" key="1">
    <source>
        <dbReference type="Pfam" id="PF00144"/>
    </source>
</evidence>
<dbReference type="InterPro" id="IPR012338">
    <property type="entry name" value="Beta-lactam/transpept-like"/>
</dbReference>
<dbReference type="AlphaFoldDB" id="A0A1V9EYF3"/>
<dbReference type="PANTHER" id="PTHR46825:SF15">
    <property type="entry name" value="BETA-LACTAMASE-RELATED DOMAIN-CONTAINING PROTEIN"/>
    <property type="match status" value="1"/>
</dbReference>
<comment type="caution">
    <text evidence="3">The sequence shown here is derived from an EMBL/GenBank/DDBJ whole genome shotgun (WGS) entry which is preliminary data.</text>
</comment>
<keyword evidence="4" id="KW-1185">Reference proteome</keyword>
<evidence type="ECO:0000313" key="3">
    <source>
        <dbReference type="EMBL" id="OQP51128.1"/>
    </source>
</evidence>
<dbReference type="Gene3D" id="2.40.128.600">
    <property type="match status" value="1"/>
</dbReference>
<dbReference type="Pfam" id="PF00144">
    <property type="entry name" value="Beta-lactamase"/>
    <property type="match status" value="1"/>
</dbReference>
<feature type="domain" description="Beta-lactamase-related" evidence="1">
    <location>
        <begin position="18"/>
        <end position="352"/>
    </location>
</feature>
<name>A0A1V9EYF3_9BACT</name>
<organism evidence="3 4">
    <name type="scientific">Niastella yeongjuensis</name>
    <dbReference type="NCBI Taxonomy" id="354355"/>
    <lineage>
        <taxon>Bacteria</taxon>
        <taxon>Pseudomonadati</taxon>
        <taxon>Bacteroidota</taxon>
        <taxon>Chitinophagia</taxon>
        <taxon>Chitinophagales</taxon>
        <taxon>Chitinophagaceae</taxon>
        <taxon>Niastella</taxon>
    </lineage>
</organism>
<proteinExistence type="predicted"/>
<sequence length="491" mass="54964">MTTSFAQESPSFIKDSLETYVQHALKNWQIPGLAVCVVKDGKVVVMKGFGVKEMGAADKVDENTLFMIGSNTKAFTATALAMLATDKKLSLDDHVIKWLPDFKLYDPWVTKEASIRDLLSHRLGFATFQGDFMFWDSDLTAAEVREKLGRIKPLYSYRSRWGYSNASFLTAGDIIPKVTGHSWAAFLKDSLFTPLGMNNTLALAKDIHTAANKATGHTVQQGVLKKTYYGRLDNLAPATSISSSINDMSHWVMALLNDGKYNNTQVIPTEARTQTWSSNSIISNVSARFNKAHFLTYGLGWFLHDHNSRKIVWHTGGANGFVSSVTLVPEENLGIIVLTNTDSNNFYENLRDEILDAYLGLPYHNYSQEGITASEKGEQEDKQWLQEKRDTIAMKPATTLPVPAYAGNYQDSVYGKMTIALENGKLIARFEHHKGRFATLEALGGNRFLATFSEPEYGIKEWPFTTSNGKVKSVTMSADYVEYTTYEFYKK</sequence>
<feature type="domain" description="Peptidase S12 Pab87-related C-terminal" evidence="2">
    <location>
        <begin position="396"/>
        <end position="479"/>
    </location>
</feature>
<protein>
    <recommendedName>
        <fullName evidence="5">Serine hydrolase</fullName>
    </recommendedName>
</protein>
<accession>A0A1V9EYF3</accession>
<evidence type="ECO:0008006" key="5">
    <source>
        <dbReference type="Google" id="ProtNLM"/>
    </source>
</evidence>
<reference evidence="4" key="1">
    <citation type="submission" date="2016-04" db="EMBL/GenBank/DDBJ databases">
        <authorList>
            <person name="Chen L."/>
            <person name="Zhuang W."/>
            <person name="Wang G."/>
        </authorList>
    </citation>
    <scope>NUCLEOTIDE SEQUENCE [LARGE SCALE GENOMIC DNA]</scope>
    <source>
        <strain evidence="4">17621</strain>
    </source>
</reference>
<evidence type="ECO:0000259" key="2">
    <source>
        <dbReference type="Pfam" id="PF11954"/>
    </source>
</evidence>
<dbReference type="STRING" id="354355.SAMN05660816_00624"/>
<dbReference type="InterPro" id="IPR021860">
    <property type="entry name" value="Peptidase_S12_Pab87-rel_C"/>
</dbReference>